<dbReference type="PROSITE" id="PS00211">
    <property type="entry name" value="ABC_TRANSPORTER_1"/>
    <property type="match status" value="1"/>
</dbReference>
<evidence type="ECO:0000256" key="2">
    <source>
        <dbReference type="ARBA" id="ARBA00022448"/>
    </source>
</evidence>
<evidence type="ECO:0000256" key="3">
    <source>
        <dbReference type="ARBA" id="ARBA00022741"/>
    </source>
</evidence>
<dbReference type="Pfam" id="PF00005">
    <property type="entry name" value="ABC_tran"/>
    <property type="match status" value="1"/>
</dbReference>
<dbReference type="InterPro" id="IPR050763">
    <property type="entry name" value="ABC_transporter_ATP-binding"/>
</dbReference>
<dbReference type="Proteomes" id="UP000646659">
    <property type="component" value="Unassembled WGS sequence"/>
</dbReference>
<dbReference type="GO" id="GO:0005524">
    <property type="term" value="F:ATP binding"/>
    <property type="evidence" value="ECO:0007669"/>
    <property type="project" value="UniProtKB-KW"/>
</dbReference>
<gene>
    <name evidence="6" type="ORF">DNK57_06550</name>
</gene>
<dbReference type="InterPro" id="IPR003593">
    <property type="entry name" value="AAA+_ATPase"/>
</dbReference>
<dbReference type="Gene3D" id="3.40.50.300">
    <property type="entry name" value="P-loop containing nucleotide triphosphate hydrolases"/>
    <property type="match status" value="1"/>
</dbReference>
<dbReference type="EMBL" id="QKOF01000006">
    <property type="protein sequence ID" value="MBE2900450.1"/>
    <property type="molecule type" value="Genomic_DNA"/>
</dbReference>
<dbReference type="SUPFAM" id="SSF52540">
    <property type="entry name" value="P-loop containing nucleoside triphosphate hydrolases"/>
    <property type="match status" value="1"/>
</dbReference>
<dbReference type="GO" id="GO:0016887">
    <property type="term" value="F:ATP hydrolysis activity"/>
    <property type="evidence" value="ECO:0007669"/>
    <property type="project" value="InterPro"/>
</dbReference>
<dbReference type="RefSeq" id="WP_192962172.1">
    <property type="nucleotide sequence ID" value="NZ_QKOF01000006.1"/>
</dbReference>
<keyword evidence="2" id="KW-0813">Transport</keyword>
<dbReference type="InterPro" id="IPR017871">
    <property type="entry name" value="ABC_transporter-like_CS"/>
</dbReference>
<evidence type="ECO:0000313" key="6">
    <source>
        <dbReference type="EMBL" id="MBE2900450.1"/>
    </source>
</evidence>
<dbReference type="PANTHER" id="PTHR42711">
    <property type="entry name" value="ABC TRANSPORTER ATP-BINDING PROTEIN"/>
    <property type="match status" value="1"/>
</dbReference>
<accession>A0A842YPB0</accession>
<keyword evidence="3" id="KW-0547">Nucleotide-binding</keyword>
<keyword evidence="4 6" id="KW-0067">ATP-binding</keyword>
<evidence type="ECO:0000259" key="5">
    <source>
        <dbReference type="PROSITE" id="PS50893"/>
    </source>
</evidence>
<proteinExistence type="inferred from homology"/>
<dbReference type="InterPro" id="IPR003439">
    <property type="entry name" value="ABC_transporter-like_ATP-bd"/>
</dbReference>
<dbReference type="AlphaFoldDB" id="A0A842YPB0"/>
<dbReference type="SMART" id="SM00382">
    <property type="entry name" value="AAA"/>
    <property type="match status" value="1"/>
</dbReference>
<dbReference type="OrthoDB" id="87732at2157"/>
<sequence>MVLEVRNLSKKFGDLVAVDGISFSVNRGEIFGFLGPNGAGKTTTLRMLTGIIKPDSGSIKLLGYDMKKDPIRVKERIGVVPENANPYIDMTAWQNMMITCGLYDLTGREAEEKSAEVLKDFGLYDRRDQKVKGFSKGMKQRLVLSMALVHDPEFLFLDEPTSGLDVRSSLIIVDKLKELSEEDKTIFLTTHNMWEAEKLCERIAIMNRGRIITVNRPDVLRKTTEVLRRVEILFDKKISPEDLQGYIKVDEVEGEKVIVECEDLDPVLTGISSFIMDSKGKVKVRSFNTVTPSLEEVFLKISEG</sequence>
<feature type="domain" description="ABC transporter" evidence="5">
    <location>
        <begin position="3"/>
        <end position="233"/>
    </location>
</feature>
<dbReference type="InterPro" id="IPR027417">
    <property type="entry name" value="P-loop_NTPase"/>
</dbReference>
<dbReference type="PROSITE" id="PS50893">
    <property type="entry name" value="ABC_TRANSPORTER_2"/>
    <property type="match status" value="1"/>
</dbReference>
<reference evidence="6" key="1">
    <citation type="submission" date="2018-06" db="EMBL/GenBank/DDBJ databases">
        <title>Draft genome sequence of Methanothermobacter thermautotrophicus Strain WHS, a thermophilic, hydrogenotrophic methanogen isolated from Washburn Hot Springs in Yellowstone National Park, USA.</title>
        <authorList>
            <person name="Mckay L.J."/>
            <person name="Klingelsmith K."/>
            <person name="Inskeep W.P."/>
            <person name="Fields M.W."/>
        </authorList>
    </citation>
    <scope>NUCLEOTIDE SEQUENCE</scope>
    <source>
        <strain evidence="6">WHS</strain>
    </source>
</reference>
<evidence type="ECO:0000256" key="1">
    <source>
        <dbReference type="ARBA" id="ARBA00005417"/>
    </source>
</evidence>
<evidence type="ECO:0000313" key="7">
    <source>
        <dbReference type="Proteomes" id="UP000646659"/>
    </source>
</evidence>
<comment type="caution">
    <text evidence="6">The sequence shown here is derived from an EMBL/GenBank/DDBJ whole genome shotgun (WGS) entry which is preliminary data.</text>
</comment>
<protein>
    <submittedName>
        <fullName evidence="6">ATP-binding protein</fullName>
    </submittedName>
</protein>
<organism evidence="6 7">
    <name type="scientific">Methanothermobacter thermautotrophicus</name>
    <name type="common">Methanobacterium thermoformicicum</name>
    <dbReference type="NCBI Taxonomy" id="145262"/>
    <lineage>
        <taxon>Archaea</taxon>
        <taxon>Methanobacteriati</taxon>
        <taxon>Methanobacteriota</taxon>
        <taxon>Methanomada group</taxon>
        <taxon>Methanobacteria</taxon>
        <taxon>Methanobacteriales</taxon>
        <taxon>Methanobacteriaceae</taxon>
        <taxon>Methanothermobacter</taxon>
    </lineage>
</organism>
<dbReference type="PANTHER" id="PTHR42711:SF5">
    <property type="entry name" value="ABC TRANSPORTER ATP-BINDING PROTEIN NATA"/>
    <property type="match status" value="1"/>
</dbReference>
<name>A0A842YPB0_METTF</name>
<evidence type="ECO:0000256" key="4">
    <source>
        <dbReference type="ARBA" id="ARBA00022840"/>
    </source>
</evidence>
<comment type="similarity">
    <text evidence="1">Belongs to the ABC transporter superfamily.</text>
</comment>